<keyword evidence="2" id="KW-0732">Signal</keyword>
<feature type="chain" id="PRO_5043373653" evidence="2">
    <location>
        <begin position="22"/>
        <end position="66"/>
    </location>
</feature>
<comment type="caution">
    <text evidence="3">The sequence shown here is derived from an EMBL/GenBank/DDBJ whole genome shotgun (WGS) entry which is preliminary data.</text>
</comment>
<feature type="compositionally biased region" description="Basic and acidic residues" evidence="1">
    <location>
        <begin position="27"/>
        <end position="43"/>
    </location>
</feature>
<evidence type="ECO:0000313" key="3">
    <source>
        <dbReference type="EMBL" id="KAK8403008.1"/>
    </source>
</evidence>
<reference evidence="3 4" key="1">
    <citation type="submission" date="2023-03" db="EMBL/GenBank/DDBJ databases">
        <title>High-quality genome of Scylla paramamosain provides insights in environmental adaptation.</title>
        <authorList>
            <person name="Zhang L."/>
        </authorList>
    </citation>
    <scope>NUCLEOTIDE SEQUENCE [LARGE SCALE GENOMIC DNA]</scope>
    <source>
        <strain evidence="3">LZ_2023a</strain>
        <tissue evidence="3">Muscle</tissue>
    </source>
</reference>
<feature type="signal peptide" evidence="2">
    <location>
        <begin position="1"/>
        <end position="21"/>
    </location>
</feature>
<dbReference type="AlphaFoldDB" id="A0AAW0UUW2"/>
<evidence type="ECO:0000256" key="2">
    <source>
        <dbReference type="SAM" id="SignalP"/>
    </source>
</evidence>
<dbReference type="EMBL" id="JARAKH010000007">
    <property type="protein sequence ID" value="KAK8403008.1"/>
    <property type="molecule type" value="Genomic_DNA"/>
</dbReference>
<evidence type="ECO:0000256" key="1">
    <source>
        <dbReference type="SAM" id="MobiDB-lite"/>
    </source>
</evidence>
<name>A0AAW0UUW2_SCYPA</name>
<keyword evidence="4" id="KW-1185">Reference proteome</keyword>
<evidence type="ECO:0000313" key="4">
    <source>
        <dbReference type="Proteomes" id="UP001487740"/>
    </source>
</evidence>
<organism evidence="3 4">
    <name type="scientific">Scylla paramamosain</name>
    <name type="common">Mud crab</name>
    <dbReference type="NCBI Taxonomy" id="85552"/>
    <lineage>
        <taxon>Eukaryota</taxon>
        <taxon>Metazoa</taxon>
        <taxon>Ecdysozoa</taxon>
        <taxon>Arthropoda</taxon>
        <taxon>Crustacea</taxon>
        <taxon>Multicrustacea</taxon>
        <taxon>Malacostraca</taxon>
        <taxon>Eumalacostraca</taxon>
        <taxon>Eucarida</taxon>
        <taxon>Decapoda</taxon>
        <taxon>Pleocyemata</taxon>
        <taxon>Brachyura</taxon>
        <taxon>Eubrachyura</taxon>
        <taxon>Portunoidea</taxon>
        <taxon>Portunidae</taxon>
        <taxon>Portuninae</taxon>
        <taxon>Scylla</taxon>
    </lineage>
</organism>
<proteinExistence type="predicted"/>
<feature type="region of interest" description="Disordered" evidence="1">
    <location>
        <begin position="20"/>
        <end position="66"/>
    </location>
</feature>
<dbReference type="Proteomes" id="UP001487740">
    <property type="component" value="Unassembled WGS sequence"/>
</dbReference>
<accession>A0AAW0UUW2</accession>
<protein>
    <submittedName>
        <fullName evidence="3">Uncharacterized protein</fullName>
    </submittedName>
</protein>
<sequence length="66" mass="7091">MRSRHLILVTLPELLCWSTEAGGELTAGRREGESREGMKREDLSGSGGSEATGEQGREVRVSTGSE</sequence>
<gene>
    <name evidence="3" type="ORF">O3P69_000917</name>
</gene>